<evidence type="ECO:0000256" key="2">
    <source>
        <dbReference type="ARBA" id="ARBA00017682"/>
    </source>
</evidence>
<dbReference type="STRING" id="53468.A0A0R3U475"/>
<sequence>MSLNRSEDDVFELLGHASVDTEAFFSHAQILIVNDDLVDSDTYLLEISPALADQILLSSDEHIADIKSGVTGRHKNAAFFCTSATTQRMMETETSNSLLLLPNLKIPGNPPEDFWQVEKPRVTKCNVAAVKSVYLETSTIRAPSLRHLKQVLSPSTFAGHIEEDDQDVDADASFYTFEHLQQIVPCSPTELLYAMDRLNVMTWNGYCRIFQLDYISSVLQSIFDLADEQALDWPVIGFPDPSDIVTRLEILYPPSVTRQVIQRFFYRKRHTKSEAVFPRTGKICRLIGEHLLSVTRKFSLQDFLSVWCATVPHGMQPLLRRHLTSVGRAYCENSAIAEQETITFMPSEDLPDESVEARLGALFDRRKVWPESELAGYISDLVVGMPVDKPNCLPLNQRAEEELIVLSESEDEDENLLLDEGKDPAKLALDSPLPVPASLGTLLNHCCRMSQVGGERCYMEKYPRR</sequence>
<name>A0A0R3U475_MESCO</name>
<evidence type="ECO:0000313" key="6">
    <source>
        <dbReference type="WBParaSite" id="MCU_006191-RA"/>
    </source>
</evidence>
<gene>
    <name evidence="4" type="ORF">MCOS_LOCUS1435</name>
</gene>
<evidence type="ECO:0000256" key="3">
    <source>
        <dbReference type="ARBA" id="ARBA00022705"/>
    </source>
</evidence>
<dbReference type="EMBL" id="UXSR01000180">
    <property type="protein sequence ID" value="VDD75432.1"/>
    <property type="molecule type" value="Genomic_DNA"/>
</dbReference>
<evidence type="ECO:0000256" key="1">
    <source>
        <dbReference type="ARBA" id="ARBA00007017"/>
    </source>
</evidence>
<evidence type="ECO:0000313" key="5">
    <source>
        <dbReference type="Proteomes" id="UP000267029"/>
    </source>
</evidence>
<reference evidence="4 5" key="1">
    <citation type="submission" date="2018-10" db="EMBL/GenBank/DDBJ databases">
        <authorList>
            <consortium name="Pathogen Informatics"/>
        </authorList>
    </citation>
    <scope>NUCLEOTIDE SEQUENCE [LARGE SCALE GENOMIC DNA]</scope>
</reference>
<reference evidence="6" key="2">
    <citation type="submission" date="2019-11" db="UniProtKB">
        <authorList>
            <consortium name="WormBaseParasite"/>
        </authorList>
    </citation>
    <scope>IDENTIFICATION</scope>
</reference>
<dbReference type="WBParaSite" id="MCU_006191-RA">
    <property type="protein sequence ID" value="MCU_006191-RA"/>
    <property type="gene ID" value="MCU_006191"/>
</dbReference>
<keyword evidence="3" id="KW-0235">DNA replication</keyword>
<dbReference type="InterPro" id="IPR019128">
    <property type="entry name" value="Dcc1"/>
</dbReference>
<accession>A0A0R3U475</accession>
<proteinExistence type="inferred from homology"/>
<dbReference type="OrthoDB" id="5199543at2759"/>
<dbReference type="AlphaFoldDB" id="A0A0R3U475"/>
<comment type="similarity">
    <text evidence="1">Belongs to the DCC1 family.</text>
</comment>
<dbReference type="Proteomes" id="UP000267029">
    <property type="component" value="Unassembled WGS sequence"/>
</dbReference>
<evidence type="ECO:0000313" key="4">
    <source>
        <dbReference type="EMBL" id="VDD75432.1"/>
    </source>
</evidence>
<dbReference type="GO" id="GO:0000785">
    <property type="term" value="C:chromatin"/>
    <property type="evidence" value="ECO:0007669"/>
    <property type="project" value="TreeGrafter"/>
</dbReference>
<dbReference type="GO" id="GO:0000775">
    <property type="term" value="C:chromosome, centromeric region"/>
    <property type="evidence" value="ECO:0007669"/>
    <property type="project" value="TreeGrafter"/>
</dbReference>
<keyword evidence="5" id="KW-1185">Reference proteome</keyword>
<organism evidence="6">
    <name type="scientific">Mesocestoides corti</name>
    <name type="common">Flatworm</name>
    <dbReference type="NCBI Taxonomy" id="53468"/>
    <lineage>
        <taxon>Eukaryota</taxon>
        <taxon>Metazoa</taxon>
        <taxon>Spiralia</taxon>
        <taxon>Lophotrochozoa</taxon>
        <taxon>Platyhelminthes</taxon>
        <taxon>Cestoda</taxon>
        <taxon>Eucestoda</taxon>
        <taxon>Cyclophyllidea</taxon>
        <taxon>Mesocestoididae</taxon>
        <taxon>Mesocestoides</taxon>
    </lineage>
</organism>
<dbReference type="GO" id="GO:0006260">
    <property type="term" value="P:DNA replication"/>
    <property type="evidence" value="ECO:0007669"/>
    <property type="project" value="UniProtKB-KW"/>
</dbReference>
<protein>
    <recommendedName>
        <fullName evidence="2">Sister chromatid cohesion protein DCC1</fullName>
    </recommendedName>
</protein>
<dbReference type="GO" id="GO:0034088">
    <property type="term" value="P:maintenance of mitotic sister chromatid cohesion"/>
    <property type="evidence" value="ECO:0007669"/>
    <property type="project" value="TreeGrafter"/>
</dbReference>
<dbReference type="PANTHER" id="PTHR13395">
    <property type="entry name" value="SISTER CHROMATID COHESION PROTEIN DCC1-RELATED"/>
    <property type="match status" value="1"/>
</dbReference>
<dbReference type="GO" id="GO:0031390">
    <property type="term" value="C:Ctf18 RFC-like complex"/>
    <property type="evidence" value="ECO:0007669"/>
    <property type="project" value="InterPro"/>
</dbReference>
<dbReference type="PANTHER" id="PTHR13395:SF6">
    <property type="entry name" value="SISTER CHROMATID COHESION PROTEIN DCC1"/>
    <property type="match status" value="1"/>
</dbReference>
<dbReference type="Pfam" id="PF09724">
    <property type="entry name" value="Dcc1"/>
    <property type="match status" value="1"/>
</dbReference>